<evidence type="ECO:0000313" key="3">
    <source>
        <dbReference type="Proteomes" id="UP000070544"/>
    </source>
</evidence>
<proteinExistence type="predicted"/>
<accession>A0A139AIV8</accession>
<sequence>MRPSPLPAPRSQLACVRGDAGASVWREFDRDSEITVHDDNGNPAKFIIPAGTMTYIPITTAHTSPKNSSTAEEEISQVGEETRVKAKASPGAHHVDSTNGDWSKPVLPEMRVVIAHLVRRYDLLPGFHATAPVPGLDYITFQSPGRTGFR</sequence>
<dbReference type="AlphaFoldDB" id="A0A139AIV8"/>
<feature type="region of interest" description="Disordered" evidence="1">
    <location>
        <begin position="61"/>
        <end position="102"/>
    </location>
</feature>
<feature type="compositionally biased region" description="Polar residues" evidence="1">
    <location>
        <begin position="61"/>
        <end position="70"/>
    </location>
</feature>
<dbReference type="OrthoDB" id="2119687at2759"/>
<reference evidence="2 3" key="1">
    <citation type="journal article" date="2015" name="Genome Biol. Evol.">
        <title>Phylogenomic analyses indicate that early fungi evolved digesting cell walls of algal ancestors of land plants.</title>
        <authorList>
            <person name="Chang Y."/>
            <person name="Wang S."/>
            <person name="Sekimoto S."/>
            <person name="Aerts A.L."/>
            <person name="Choi C."/>
            <person name="Clum A."/>
            <person name="LaButti K.M."/>
            <person name="Lindquist E.A."/>
            <person name="Yee Ngan C."/>
            <person name="Ohm R.A."/>
            <person name="Salamov A.A."/>
            <person name="Grigoriev I.V."/>
            <person name="Spatafora J.W."/>
            <person name="Berbee M.L."/>
        </authorList>
    </citation>
    <scope>NUCLEOTIDE SEQUENCE [LARGE SCALE GENOMIC DNA]</scope>
    <source>
        <strain evidence="2 3">JEL478</strain>
    </source>
</reference>
<gene>
    <name evidence="2" type="ORF">M427DRAFT_31109</name>
</gene>
<protein>
    <submittedName>
        <fullName evidence="2">Uncharacterized protein</fullName>
    </submittedName>
</protein>
<organism evidence="2 3">
    <name type="scientific">Gonapodya prolifera (strain JEL478)</name>
    <name type="common">Monoblepharis prolifera</name>
    <dbReference type="NCBI Taxonomy" id="1344416"/>
    <lineage>
        <taxon>Eukaryota</taxon>
        <taxon>Fungi</taxon>
        <taxon>Fungi incertae sedis</taxon>
        <taxon>Chytridiomycota</taxon>
        <taxon>Chytridiomycota incertae sedis</taxon>
        <taxon>Monoblepharidomycetes</taxon>
        <taxon>Monoblepharidales</taxon>
        <taxon>Gonapodyaceae</taxon>
        <taxon>Gonapodya</taxon>
    </lineage>
</organism>
<evidence type="ECO:0000313" key="2">
    <source>
        <dbReference type="EMBL" id="KXS16720.1"/>
    </source>
</evidence>
<name>A0A139AIV8_GONPJ</name>
<dbReference type="Proteomes" id="UP000070544">
    <property type="component" value="Unassembled WGS sequence"/>
</dbReference>
<keyword evidence="3" id="KW-1185">Reference proteome</keyword>
<evidence type="ECO:0000256" key="1">
    <source>
        <dbReference type="SAM" id="MobiDB-lite"/>
    </source>
</evidence>
<dbReference type="EMBL" id="KQ965751">
    <property type="protein sequence ID" value="KXS16720.1"/>
    <property type="molecule type" value="Genomic_DNA"/>
</dbReference>